<dbReference type="Proteomes" id="UP000006228">
    <property type="component" value="Unassembled WGS sequence"/>
</dbReference>
<name>E8M1W3_PHOS4</name>
<reference evidence="1 2" key="1">
    <citation type="journal article" date="2012" name="Int. J. Syst. Evol. Microbiol.">
        <title>Vibrio caribbeanicus sp. nov., isolated from the marine sponge Scleritoderma cyanea.</title>
        <authorList>
            <person name="Hoffmann M."/>
            <person name="Monday S.R."/>
            <person name="Allard M.W."/>
            <person name="Strain E.A."/>
            <person name="Whittaker P."/>
            <person name="Naum M."/>
            <person name="McCarthy P.J."/>
            <person name="Lopez J.V."/>
            <person name="Fischer M."/>
            <person name="Brown E.W."/>
        </authorList>
    </citation>
    <scope>NUCLEOTIDE SEQUENCE [LARGE SCALE GENOMIC DNA]</scope>
    <source>
        <strain evidence="2">DSMZ 21326</strain>
    </source>
</reference>
<gene>
    <name evidence="1" type="ORF">VISI1226_01930</name>
</gene>
<comment type="caution">
    <text evidence="1">The sequence shown here is derived from an EMBL/GenBank/DDBJ whole genome shotgun (WGS) entry which is preliminary data.</text>
</comment>
<sequence>MDSILTETAKDIKSIYASYDLSHSNYRETTESESYLEAKNKWLILKVSASENRHEHLKQQVKNSSTESL</sequence>
<organism evidence="1 2">
    <name type="scientific">Vibrio sinaloensis DSM 21326</name>
    <dbReference type="NCBI Taxonomy" id="945550"/>
    <lineage>
        <taxon>Bacteria</taxon>
        <taxon>Pseudomonadati</taxon>
        <taxon>Pseudomonadota</taxon>
        <taxon>Gammaproteobacteria</taxon>
        <taxon>Vibrionales</taxon>
        <taxon>Vibrionaceae</taxon>
        <taxon>Vibrio</taxon>
        <taxon>Vibrio oreintalis group</taxon>
    </lineage>
</organism>
<evidence type="ECO:0000313" key="1">
    <source>
        <dbReference type="EMBL" id="EGA71977.1"/>
    </source>
</evidence>
<proteinExistence type="predicted"/>
<dbReference type="AlphaFoldDB" id="E8M1W3"/>
<accession>E8M1W3</accession>
<evidence type="ECO:0000313" key="2">
    <source>
        <dbReference type="Proteomes" id="UP000006228"/>
    </source>
</evidence>
<protein>
    <submittedName>
        <fullName evidence="1">Uncharacterized protein</fullName>
    </submittedName>
</protein>
<dbReference type="EMBL" id="AEVT01000008">
    <property type="protein sequence ID" value="EGA71977.1"/>
    <property type="molecule type" value="Genomic_DNA"/>
</dbReference>
<dbReference type="eggNOG" id="ENOG5031NW6">
    <property type="taxonomic scope" value="Bacteria"/>
</dbReference>